<evidence type="ECO:0000256" key="1">
    <source>
        <dbReference type="ARBA" id="ARBA00004651"/>
    </source>
</evidence>
<dbReference type="GO" id="GO:0005886">
    <property type="term" value="C:plasma membrane"/>
    <property type="evidence" value="ECO:0007669"/>
    <property type="project" value="UniProtKB-SubCell"/>
</dbReference>
<feature type="domain" description="ABC transporter" evidence="10">
    <location>
        <begin position="367"/>
        <end position="600"/>
    </location>
</feature>
<feature type="domain" description="ABC transmembrane type-1" evidence="11">
    <location>
        <begin position="56"/>
        <end position="332"/>
    </location>
</feature>
<evidence type="ECO:0000256" key="5">
    <source>
        <dbReference type="ARBA" id="ARBA00022741"/>
    </source>
</evidence>
<dbReference type="PROSITE" id="PS50893">
    <property type="entry name" value="ABC_TRANSPORTER_2"/>
    <property type="match status" value="1"/>
</dbReference>
<evidence type="ECO:0000256" key="4">
    <source>
        <dbReference type="ARBA" id="ARBA00022692"/>
    </source>
</evidence>
<dbReference type="SUPFAM" id="SSF90123">
    <property type="entry name" value="ABC transporter transmembrane region"/>
    <property type="match status" value="1"/>
</dbReference>
<keyword evidence="6" id="KW-0067">ATP-binding</keyword>
<dbReference type="InterPro" id="IPR039421">
    <property type="entry name" value="Type_1_exporter"/>
</dbReference>
<dbReference type="InterPro" id="IPR003593">
    <property type="entry name" value="AAA+_ATPase"/>
</dbReference>
<name>U4TLC8_9LACO</name>
<keyword evidence="13" id="KW-1185">Reference proteome</keyword>
<gene>
    <name evidence="12" type="ORF">L248_3161</name>
</gene>
<evidence type="ECO:0000256" key="2">
    <source>
        <dbReference type="ARBA" id="ARBA00022448"/>
    </source>
</evidence>
<feature type="transmembrane region" description="Helical" evidence="9">
    <location>
        <begin position="303"/>
        <end position="321"/>
    </location>
</feature>
<keyword evidence="2" id="KW-0813">Transport</keyword>
<evidence type="ECO:0000256" key="6">
    <source>
        <dbReference type="ARBA" id="ARBA00022840"/>
    </source>
</evidence>
<dbReference type="PANTHER" id="PTHR43394:SF1">
    <property type="entry name" value="ATP-BINDING CASSETTE SUB-FAMILY B MEMBER 10, MITOCHONDRIAL"/>
    <property type="match status" value="1"/>
</dbReference>
<dbReference type="AlphaFoldDB" id="U4TLC8"/>
<evidence type="ECO:0000256" key="9">
    <source>
        <dbReference type="SAM" id="Phobius"/>
    </source>
</evidence>
<dbReference type="Pfam" id="PF00005">
    <property type="entry name" value="ABC_tran"/>
    <property type="match status" value="1"/>
</dbReference>
<dbReference type="HOGENOM" id="CLU_000604_84_3_9"/>
<evidence type="ECO:0000259" key="10">
    <source>
        <dbReference type="PROSITE" id="PS50893"/>
    </source>
</evidence>
<dbReference type="Pfam" id="PF00664">
    <property type="entry name" value="ABC_membrane"/>
    <property type="match status" value="1"/>
</dbReference>
<feature type="transmembrane region" description="Helical" evidence="9">
    <location>
        <begin position="269"/>
        <end position="297"/>
    </location>
</feature>
<sequence>MIMIRVTNNSQVDKDDAPQQAPGFHVEWHLRRQRGRSALKQLAQHNTLSHLQVMTGTLLLVAGVVASIAAPLVIRIIIDGYKNGVDGALVGWAIGLMVASAGLTAMGNYFFSLAGLTLTRLMQNKTYATLLEKPVSFFDSHPSGQLAGRLVNNLSLIKEYFSGGYPNLVNGSVMVVGTAIVLFYLNWLLTLMVLITLPIFGIALAMIGPRVVHPVEQYQNELSDYSAMATESFANIRMVKANGAESTFTKNAEEETKSLNRIGRRMAKVLAFVQPIMSTLLLGIIALIFAVGGYMIAHGQMTNGTLVSFILFAFQIAGPVSNFSSYIQTRKAAEGAAASLQDQLNSVVTENNEGKSLDGKEISRQPLQLSDVTLQYAGNRGITKVSLVLQPQHLYALVGPSGAGKSTLMGMIERFYEPDTGKICLGDQPIARYAIKQWRAQIAYVPQVSEITSGTFKNYLKMGNPTATDEQLNAVLRRVDLGEWVNGLPQGLDSPLHEYGNNMSGGQRQRLTIAQALLRDANIYLFDEVTANLDADSENIIRGIMHSLAQDHMVVSAAHRLSSIRDADEVIVLEDGRVTGVGTPQSLSNTNDTYARYLKEQTL</sequence>
<keyword evidence="5" id="KW-0547">Nucleotide-binding</keyword>
<dbReference type="InterPro" id="IPR017871">
    <property type="entry name" value="ABC_transporter-like_CS"/>
</dbReference>
<protein>
    <submittedName>
        <fullName evidence="12">Uncharacterized protein</fullName>
    </submittedName>
</protein>
<dbReference type="InterPro" id="IPR011527">
    <property type="entry name" value="ABC1_TM_dom"/>
</dbReference>
<dbReference type="EMBL" id="KI271590">
    <property type="protein sequence ID" value="ERL64999.1"/>
    <property type="molecule type" value="Genomic_DNA"/>
</dbReference>
<dbReference type="SUPFAM" id="SSF52540">
    <property type="entry name" value="P-loop containing nucleoside triphosphate hydrolases"/>
    <property type="match status" value="1"/>
</dbReference>
<dbReference type="InterPro" id="IPR036640">
    <property type="entry name" value="ABC1_TM_sf"/>
</dbReference>
<dbReference type="FunFam" id="3.40.50.300:FF:000854">
    <property type="entry name" value="Multidrug ABC transporter ATP-binding protein"/>
    <property type="match status" value="1"/>
</dbReference>
<reference evidence="13" key="1">
    <citation type="journal article" date="2013" name="Genome Announc.">
        <title>Whole-Genome Sequencing of Lactobacillus shenzhenensis Strain LY-73T.</title>
        <authorList>
            <person name="Lin Z."/>
            <person name="Liu Z."/>
            <person name="Yang R."/>
            <person name="Zou Y."/>
            <person name="Wan D."/>
            <person name="Chen J."/>
            <person name="Guo M."/>
            <person name="Zhao J."/>
            <person name="Fang C."/>
            <person name="Yang R."/>
            <person name="Liu F."/>
        </authorList>
    </citation>
    <scope>NUCLEOTIDE SEQUENCE [LARGE SCALE GENOMIC DNA]</scope>
    <source>
        <strain evidence="13">LY-73</strain>
    </source>
</reference>
<feature type="transmembrane region" description="Helical" evidence="9">
    <location>
        <begin position="90"/>
        <end position="116"/>
    </location>
</feature>
<dbReference type="GO" id="GO:0005524">
    <property type="term" value="F:ATP binding"/>
    <property type="evidence" value="ECO:0007669"/>
    <property type="project" value="UniProtKB-KW"/>
</dbReference>
<dbReference type="eggNOG" id="COG1132">
    <property type="taxonomic scope" value="Bacteria"/>
</dbReference>
<dbReference type="Proteomes" id="UP000030647">
    <property type="component" value="Unassembled WGS sequence"/>
</dbReference>
<evidence type="ECO:0000259" key="11">
    <source>
        <dbReference type="PROSITE" id="PS50929"/>
    </source>
</evidence>
<keyword evidence="8 9" id="KW-0472">Membrane</keyword>
<dbReference type="PROSITE" id="PS00211">
    <property type="entry name" value="ABC_TRANSPORTER_1"/>
    <property type="match status" value="1"/>
</dbReference>
<evidence type="ECO:0000256" key="3">
    <source>
        <dbReference type="ARBA" id="ARBA00022475"/>
    </source>
</evidence>
<proteinExistence type="predicted"/>
<keyword evidence="4 9" id="KW-0812">Transmembrane</keyword>
<dbReference type="GO" id="GO:0016887">
    <property type="term" value="F:ATP hydrolysis activity"/>
    <property type="evidence" value="ECO:0007669"/>
    <property type="project" value="InterPro"/>
</dbReference>
<evidence type="ECO:0000256" key="8">
    <source>
        <dbReference type="ARBA" id="ARBA00023136"/>
    </source>
</evidence>
<evidence type="ECO:0000313" key="12">
    <source>
        <dbReference type="EMBL" id="ERL64999.1"/>
    </source>
</evidence>
<dbReference type="InterPro" id="IPR003439">
    <property type="entry name" value="ABC_transporter-like_ATP-bd"/>
</dbReference>
<comment type="subcellular location">
    <subcellularLocation>
        <location evidence="1">Cell membrane</location>
        <topology evidence="1">Multi-pass membrane protein</topology>
    </subcellularLocation>
</comment>
<keyword evidence="7 9" id="KW-1133">Transmembrane helix</keyword>
<dbReference type="PROSITE" id="PS50929">
    <property type="entry name" value="ABC_TM1F"/>
    <property type="match status" value="1"/>
</dbReference>
<feature type="transmembrane region" description="Helical" evidence="9">
    <location>
        <begin position="58"/>
        <end position="78"/>
    </location>
</feature>
<organism evidence="12 13">
    <name type="scientific">Schleiferilactobacillus shenzhenensis LY-73</name>
    <dbReference type="NCBI Taxonomy" id="1231336"/>
    <lineage>
        <taxon>Bacteria</taxon>
        <taxon>Bacillati</taxon>
        <taxon>Bacillota</taxon>
        <taxon>Bacilli</taxon>
        <taxon>Lactobacillales</taxon>
        <taxon>Lactobacillaceae</taxon>
        <taxon>Schleiferilactobacillus</taxon>
    </lineage>
</organism>
<dbReference type="PANTHER" id="PTHR43394">
    <property type="entry name" value="ATP-DEPENDENT PERMEASE MDL1, MITOCHONDRIAL"/>
    <property type="match status" value="1"/>
</dbReference>
<dbReference type="STRING" id="1231336.L248_3161"/>
<dbReference type="GO" id="GO:0015421">
    <property type="term" value="F:ABC-type oligopeptide transporter activity"/>
    <property type="evidence" value="ECO:0007669"/>
    <property type="project" value="TreeGrafter"/>
</dbReference>
<evidence type="ECO:0000256" key="7">
    <source>
        <dbReference type="ARBA" id="ARBA00022989"/>
    </source>
</evidence>
<evidence type="ECO:0000313" key="13">
    <source>
        <dbReference type="Proteomes" id="UP000030647"/>
    </source>
</evidence>
<feature type="transmembrane region" description="Helical" evidence="9">
    <location>
        <begin position="191"/>
        <end position="212"/>
    </location>
</feature>
<keyword evidence="3" id="KW-1003">Cell membrane</keyword>
<dbReference type="Gene3D" id="1.20.1560.10">
    <property type="entry name" value="ABC transporter type 1, transmembrane domain"/>
    <property type="match status" value="1"/>
</dbReference>
<dbReference type="CDD" id="cd18551">
    <property type="entry name" value="ABC_6TM_LmrA_like"/>
    <property type="match status" value="1"/>
</dbReference>
<dbReference type="SMART" id="SM00382">
    <property type="entry name" value="AAA"/>
    <property type="match status" value="1"/>
</dbReference>
<accession>U4TLC8</accession>
<dbReference type="InterPro" id="IPR027417">
    <property type="entry name" value="P-loop_NTPase"/>
</dbReference>
<dbReference type="Gene3D" id="3.40.50.300">
    <property type="entry name" value="P-loop containing nucleotide triphosphate hydrolases"/>
    <property type="match status" value="1"/>
</dbReference>
<feature type="transmembrane region" description="Helical" evidence="9">
    <location>
        <begin position="168"/>
        <end position="185"/>
    </location>
</feature>